<feature type="region of interest" description="Disordered" evidence="1">
    <location>
        <begin position="148"/>
        <end position="182"/>
    </location>
</feature>
<organism evidence="2 3">
    <name type="scientific">Ignelater luminosus</name>
    <name type="common">Cucubano</name>
    <name type="synonym">Pyrophorus luminosus</name>
    <dbReference type="NCBI Taxonomy" id="2038154"/>
    <lineage>
        <taxon>Eukaryota</taxon>
        <taxon>Metazoa</taxon>
        <taxon>Ecdysozoa</taxon>
        <taxon>Arthropoda</taxon>
        <taxon>Hexapoda</taxon>
        <taxon>Insecta</taxon>
        <taxon>Pterygota</taxon>
        <taxon>Neoptera</taxon>
        <taxon>Endopterygota</taxon>
        <taxon>Coleoptera</taxon>
        <taxon>Polyphaga</taxon>
        <taxon>Elateriformia</taxon>
        <taxon>Elateroidea</taxon>
        <taxon>Elateridae</taxon>
        <taxon>Agrypninae</taxon>
        <taxon>Pyrophorini</taxon>
        <taxon>Ignelater</taxon>
    </lineage>
</organism>
<proteinExistence type="predicted"/>
<comment type="caution">
    <text evidence="2">The sequence shown here is derived from an EMBL/GenBank/DDBJ whole genome shotgun (WGS) entry which is preliminary data.</text>
</comment>
<evidence type="ECO:0000256" key="1">
    <source>
        <dbReference type="SAM" id="MobiDB-lite"/>
    </source>
</evidence>
<keyword evidence="3" id="KW-1185">Reference proteome</keyword>
<reference evidence="2" key="1">
    <citation type="submission" date="2019-08" db="EMBL/GenBank/DDBJ databases">
        <title>The genome of the North American firefly Photinus pyralis.</title>
        <authorList>
            <consortium name="Photinus pyralis genome working group"/>
            <person name="Fallon T.R."/>
            <person name="Sander Lower S.E."/>
            <person name="Weng J.-K."/>
        </authorList>
    </citation>
    <scope>NUCLEOTIDE SEQUENCE</scope>
    <source>
        <strain evidence="2">TRF0915ILg1</strain>
        <tissue evidence="2">Whole body</tissue>
    </source>
</reference>
<gene>
    <name evidence="2" type="ORF">ILUMI_17588</name>
</gene>
<evidence type="ECO:0000313" key="3">
    <source>
        <dbReference type="Proteomes" id="UP000801492"/>
    </source>
</evidence>
<dbReference type="AlphaFoldDB" id="A0A8K0G1Q7"/>
<name>A0A8K0G1Q7_IGNLU</name>
<sequence>NAVTKAIEYRKSQNVSTLEKIKGLESAILNGPKHILGDHSGCAEKQYFCSGSKKNEINMAEAFRKCGLLGDIITAVRRVANCANSLIYDVTNNCAELYNAQGRCHAAVIAHNATGALHEVIRKTTKTQFRKYTTVFCERQKRKLYIRQDNNKKRIRKSKPTAEVDEDYGPNAAEPVSDVQDN</sequence>
<dbReference type="EMBL" id="VTPC01075886">
    <property type="protein sequence ID" value="KAF2888585.1"/>
    <property type="molecule type" value="Genomic_DNA"/>
</dbReference>
<protein>
    <submittedName>
        <fullName evidence="2">Uncharacterized protein</fullName>
    </submittedName>
</protein>
<dbReference type="Proteomes" id="UP000801492">
    <property type="component" value="Unassembled WGS sequence"/>
</dbReference>
<accession>A0A8K0G1Q7</accession>
<evidence type="ECO:0000313" key="2">
    <source>
        <dbReference type="EMBL" id="KAF2888585.1"/>
    </source>
</evidence>
<feature type="non-terminal residue" evidence="2">
    <location>
        <position position="182"/>
    </location>
</feature>
<dbReference type="OrthoDB" id="6779242at2759"/>
<feature type="non-terminal residue" evidence="2">
    <location>
        <position position="1"/>
    </location>
</feature>